<feature type="region of interest" description="Disordered" evidence="3">
    <location>
        <begin position="333"/>
        <end position="358"/>
    </location>
</feature>
<feature type="region of interest" description="Disordered" evidence="3">
    <location>
        <begin position="112"/>
        <end position="140"/>
    </location>
</feature>
<dbReference type="PANTHER" id="PTHR14359">
    <property type="entry name" value="HOMO-OLIGOMERIC FLAVIN CONTAINING CYS DECARBOXYLASE FAMILY"/>
    <property type="match status" value="1"/>
</dbReference>
<feature type="domain" description="Flavoprotein" evidence="4">
    <location>
        <begin position="364"/>
        <end position="544"/>
    </location>
</feature>
<evidence type="ECO:0000259" key="4">
    <source>
        <dbReference type="Pfam" id="PF02441"/>
    </source>
</evidence>
<organism evidence="5 6">
    <name type="scientific">Apiotrichum porosum</name>
    <dbReference type="NCBI Taxonomy" id="105984"/>
    <lineage>
        <taxon>Eukaryota</taxon>
        <taxon>Fungi</taxon>
        <taxon>Dikarya</taxon>
        <taxon>Basidiomycota</taxon>
        <taxon>Agaricomycotina</taxon>
        <taxon>Tremellomycetes</taxon>
        <taxon>Trichosporonales</taxon>
        <taxon>Trichosporonaceae</taxon>
        <taxon>Apiotrichum</taxon>
    </lineage>
</organism>
<dbReference type="RefSeq" id="XP_028476735.1">
    <property type="nucleotide sequence ID" value="XM_028622842.1"/>
</dbReference>
<evidence type="ECO:0000256" key="3">
    <source>
        <dbReference type="SAM" id="MobiDB-lite"/>
    </source>
</evidence>
<feature type="compositionally biased region" description="Pro residues" evidence="3">
    <location>
        <begin position="745"/>
        <end position="756"/>
    </location>
</feature>
<dbReference type="InterPro" id="IPR036551">
    <property type="entry name" value="Flavin_trans-like"/>
</dbReference>
<sequence length="938" mass="100574">MPIALRSMSSRLEDTSAILGEYMLKGWTLTDLHCDQCRATPLMREPAALARNEGRTPIQFCALCDGGPEGRANSAASSSYTTAASTPSEEVEVVQDSSLASTPVRQAIGLEDGDIEMPPTPPSPLSPPGNHTASARGDPDAAADAISQLLLKGYSLLQTVCPTPSCRGVPLVGMPRNRDGTRNPARECVSCGNRWVDERDLAQSGLRVQEPAPVPQPSTSTSASVTPTAISMTSTIMSPPASWATAAPVQVAESATPESPRSRARRELYAQGASVMAERQAAAEAQAEKEASFAAAAAAEAEKLVAAAHAETTRSAGYSLPSQLSREVAAPAPLLPADSTPSSSSRPPFVSADHRPDQPDGKLRVVVITTGSVASIKLPNIVAELCADGNVEVQVVATKSSLHFYDKAAVEAAHPGVNVWTDVDEWSDWKKIGDPILHIELRRWADLVVIAPTSADILAKIAGGLCDNLALSLLRALSPETPVILCPAMNTHMYAHPMTERHLSFIRQVLKYYILGPQGAGMLACGDVGAGKMTEWKDIVQAILGYAAVWRNRTDHNDSSMLDALLSGSVPALATQNEIEFQLPPIVQTRPTRSPQVHARHLPSYETINVEPPRPKKSVRASHSAESQVVSQALAVPLHLLQYLLLPLLWGLHLMFTISSIILRVVQAQPATPVELTKDAPSHLGLILVPGKGPRKAVADRYVESTRRAIQWAGEWGVSTISVWDGEGLGVQYHGAVTASLHDLPPSPPSSAPSSPPETVADEVVPTLGDETVTKSVYVNTSSGPRRVEVHFLAPSATDAIARVARKYAHDNVDPASIKEKSLDEAIKRELDLSSDPELIMIHHLSPPGFWRGLLPRPAPELWGFPAWALRITEIYTHPPTLPLYIPFIGSLLHNSPLPILRKLGAQFPDQVTAGVLDAHAWEGAQAAWEKVEQRRGK</sequence>
<keyword evidence="6" id="KW-1185">Reference proteome</keyword>
<dbReference type="SUPFAM" id="SSF52507">
    <property type="entry name" value="Homo-oligomeric flavin-containing Cys decarboxylases, HFCD"/>
    <property type="match status" value="1"/>
</dbReference>
<dbReference type="Pfam" id="PF06677">
    <property type="entry name" value="Auto_anti-p27"/>
    <property type="match status" value="2"/>
</dbReference>
<dbReference type="SUPFAM" id="SSF64005">
    <property type="entry name" value="Undecaprenyl diphosphate synthase"/>
    <property type="match status" value="1"/>
</dbReference>
<dbReference type="EMBL" id="RSCE01000005">
    <property type="protein sequence ID" value="RSH82503.1"/>
    <property type="molecule type" value="Genomic_DNA"/>
</dbReference>
<dbReference type="GO" id="GO:0016765">
    <property type="term" value="F:transferase activity, transferring alkyl or aryl (other than methyl) groups"/>
    <property type="evidence" value="ECO:0007669"/>
    <property type="project" value="InterPro"/>
</dbReference>
<protein>
    <recommendedName>
        <fullName evidence="4">Flavoprotein domain-containing protein</fullName>
    </recommendedName>
</protein>
<dbReference type="InterPro" id="IPR009563">
    <property type="entry name" value="SSSCA1"/>
</dbReference>
<feature type="compositionally biased region" description="Low complexity" evidence="3">
    <location>
        <begin position="72"/>
        <end position="86"/>
    </location>
</feature>
<dbReference type="InterPro" id="IPR003382">
    <property type="entry name" value="Flavoprotein"/>
</dbReference>
<feature type="compositionally biased region" description="Pro residues" evidence="3">
    <location>
        <begin position="118"/>
        <end position="127"/>
    </location>
</feature>
<dbReference type="GO" id="GO:0010181">
    <property type="term" value="F:FMN binding"/>
    <property type="evidence" value="ECO:0007669"/>
    <property type="project" value="TreeGrafter"/>
</dbReference>
<name>A0A427XUI7_9TREE</name>
<dbReference type="Gene3D" id="3.40.50.1950">
    <property type="entry name" value="Flavin prenyltransferase-like"/>
    <property type="match status" value="1"/>
</dbReference>
<dbReference type="STRING" id="105984.A0A427XUI7"/>
<dbReference type="InterPro" id="IPR036424">
    <property type="entry name" value="UPP_synth-like_sf"/>
</dbReference>
<proteinExistence type="inferred from homology"/>
<feature type="region of interest" description="Disordered" evidence="3">
    <location>
        <begin position="740"/>
        <end position="760"/>
    </location>
</feature>
<dbReference type="GO" id="GO:0015937">
    <property type="term" value="P:coenzyme A biosynthetic process"/>
    <property type="evidence" value="ECO:0007669"/>
    <property type="project" value="UniProtKB-KW"/>
</dbReference>
<dbReference type="Proteomes" id="UP000279236">
    <property type="component" value="Unassembled WGS sequence"/>
</dbReference>
<accession>A0A427XUI7</accession>
<dbReference type="GO" id="GO:0004633">
    <property type="term" value="F:phosphopantothenoylcysteine decarboxylase activity"/>
    <property type="evidence" value="ECO:0007669"/>
    <property type="project" value="TreeGrafter"/>
</dbReference>
<dbReference type="Pfam" id="PF02441">
    <property type="entry name" value="Flavoprotein"/>
    <property type="match status" value="1"/>
</dbReference>
<reference evidence="5 6" key="1">
    <citation type="submission" date="2018-11" db="EMBL/GenBank/DDBJ databases">
        <title>Genome sequence of Apiotrichum porosum DSM 27194.</title>
        <authorList>
            <person name="Aliyu H."/>
            <person name="Gorte O."/>
            <person name="Ochsenreither K."/>
        </authorList>
    </citation>
    <scope>NUCLEOTIDE SEQUENCE [LARGE SCALE GENOMIC DNA]</scope>
    <source>
        <strain evidence="5 6">DSM 27194</strain>
    </source>
</reference>
<evidence type="ECO:0000313" key="5">
    <source>
        <dbReference type="EMBL" id="RSH82503.1"/>
    </source>
</evidence>
<gene>
    <name evidence="5" type="ORF">EHS24_007483</name>
</gene>
<comment type="similarity">
    <text evidence="2">Belongs to the HFCD (homooligomeric flavin containing Cys decarboxylase) superfamily.</text>
</comment>
<evidence type="ECO:0000313" key="6">
    <source>
        <dbReference type="Proteomes" id="UP000279236"/>
    </source>
</evidence>
<comment type="caution">
    <text evidence="5">The sequence shown here is derived from an EMBL/GenBank/DDBJ whole genome shotgun (WGS) entry which is preliminary data.</text>
</comment>
<keyword evidence="1" id="KW-0173">Coenzyme A biosynthesis</keyword>
<evidence type="ECO:0000256" key="2">
    <source>
        <dbReference type="ARBA" id="ARBA00038350"/>
    </source>
</evidence>
<evidence type="ECO:0000256" key="1">
    <source>
        <dbReference type="ARBA" id="ARBA00022993"/>
    </source>
</evidence>
<dbReference type="GeneID" id="39592026"/>
<dbReference type="AlphaFoldDB" id="A0A427XUI7"/>
<dbReference type="OrthoDB" id="1532798at2759"/>
<feature type="region of interest" description="Disordered" evidence="3">
    <location>
        <begin position="72"/>
        <end position="100"/>
    </location>
</feature>
<dbReference type="PANTHER" id="PTHR14359:SF6">
    <property type="entry name" value="PHOSPHOPANTOTHENOYLCYSTEINE DECARBOXYLASE"/>
    <property type="match status" value="1"/>
</dbReference>
<dbReference type="GO" id="GO:0071513">
    <property type="term" value="C:phosphopantothenoylcysteine decarboxylase complex"/>
    <property type="evidence" value="ECO:0007669"/>
    <property type="project" value="TreeGrafter"/>
</dbReference>